<dbReference type="PROSITE" id="PS00622">
    <property type="entry name" value="HTH_LUXR_1"/>
    <property type="match status" value="1"/>
</dbReference>
<evidence type="ECO:0000259" key="1">
    <source>
        <dbReference type="PROSITE" id="PS50043"/>
    </source>
</evidence>
<dbReference type="Pfam" id="PF00196">
    <property type="entry name" value="GerE"/>
    <property type="match status" value="1"/>
</dbReference>
<evidence type="ECO:0000313" key="3">
    <source>
        <dbReference type="Proteomes" id="UP000249458"/>
    </source>
</evidence>
<dbReference type="PROSITE" id="PS50043">
    <property type="entry name" value="HTH_LUXR_2"/>
    <property type="match status" value="1"/>
</dbReference>
<dbReference type="SUPFAM" id="SSF46894">
    <property type="entry name" value="C-terminal effector domain of the bipartite response regulators"/>
    <property type="match status" value="1"/>
</dbReference>
<protein>
    <recommendedName>
        <fullName evidence="1">HTH luxR-type domain-containing protein</fullName>
    </recommendedName>
</protein>
<dbReference type="InterPro" id="IPR016032">
    <property type="entry name" value="Sig_transdc_resp-reg_C-effctor"/>
</dbReference>
<reference evidence="2 3" key="1">
    <citation type="submission" date="2017-02" db="EMBL/GenBank/DDBJ databases">
        <title>Legionella quilivanii strain from human: case report and whole genome sequencing analysis.</title>
        <authorList>
            <person name="Lalancette C."/>
            <person name="Leduc J.-M."/>
            <person name="Levesque S."/>
            <person name="Fournier E."/>
            <person name="Saoud J."/>
            <person name="Faucher S.P."/>
            <person name="Bernard K."/>
            <person name="Martineau C."/>
            <person name="Longtin J."/>
        </authorList>
    </citation>
    <scope>NUCLEOTIDE SEQUENCE [LARGE SCALE GENOMIC DNA]</scope>
    <source>
        <strain evidence="2 3">ID143958</strain>
    </source>
</reference>
<gene>
    <name evidence="2" type="ORF">B1207_03675</name>
</gene>
<dbReference type="EMBL" id="MVJN01000002">
    <property type="protein sequence ID" value="RAP38098.1"/>
    <property type="molecule type" value="Genomic_DNA"/>
</dbReference>
<dbReference type="Proteomes" id="UP000249458">
    <property type="component" value="Unassembled WGS sequence"/>
</dbReference>
<proteinExistence type="predicted"/>
<feature type="domain" description="HTH luxR-type" evidence="1">
    <location>
        <begin position="187"/>
        <end position="252"/>
    </location>
</feature>
<dbReference type="InterPro" id="IPR000792">
    <property type="entry name" value="Tscrpt_reg_LuxR_C"/>
</dbReference>
<dbReference type="Gene3D" id="1.10.10.10">
    <property type="entry name" value="Winged helix-like DNA-binding domain superfamily/Winged helix DNA-binding domain"/>
    <property type="match status" value="1"/>
</dbReference>
<evidence type="ECO:0000313" key="2">
    <source>
        <dbReference type="EMBL" id="RAP38098.1"/>
    </source>
</evidence>
<dbReference type="AlphaFoldDB" id="A0A364LMJ3"/>
<organism evidence="2 3">
    <name type="scientific">Legionella quinlivanii</name>
    <dbReference type="NCBI Taxonomy" id="45073"/>
    <lineage>
        <taxon>Bacteria</taxon>
        <taxon>Pseudomonadati</taxon>
        <taxon>Pseudomonadota</taxon>
        <taxon>Gammaproteobacteria</taxon>
        <taxon>Legionellales</taxon>
        <taxon>Legionellaceae</taxon>
        <taxon>Legionella</taxon>
    </lineage>
</organism>
<dbReference type="PRINTS" id="PR00038">
    <property type="entry name" value="HTHLUXR"/>
</dbReference>
<dbReference type="CDD" id="cd06170">
    <property type="entry name" value="LuxR_C_like"/>
    <property type="match status" value="1"/>
</dbReference>
<comment type="caution">
    <text evidence="2">The sequence shown here is derived from an EMBL/GenBank/DDBJ whole genome shotgun (WGS) entry which is preliminary data.</text>
</comment>
<dbReference type="SMART" id="SM00421">
    <property type="entry name" value="HTH_LUXR"/>
    <property type="match status" value="1"/>
</dbReference>
<dbReference type="InterPro" id="IPR036388">
    <property type="entry name" value="WH-like_DNA-bd_sf"/>
</dbReference>
<dbReference type="GO" id="GO:0006355">
    <property type="term" value="P:regulation of DNA-templated transcription"/>
    <property type="evidence" value="ECO:0007669"/>
    <property type="project" value="InterPro"/>
</dbReference>
<name>A0A364LMJ3_9GAMM</name>
<accession>A0A364LMJ3</accession>
<sequence>MVYNAEWSNNLSVILQTPIALSACEEVHALTIPHLIQHEITSFNYYRMYFDGTVIRLSSDRAWTEHFFKKDYLNKLTVPDTYLTEPVNYFIWLTEDCPEMLLDAAINFDTSNGISIAVRQDDSIEYFCFATHTNNKSIINKFYLNNLDRLHQYGLQFKEQAKGLLEQASREKLIIKTADKSKILSSSYAQQPQLSKRELECSFALLNGMRVKEIARMLGLSVRTIEFYIQNMKNKLRCSSQIELVLKLANINNNQQHP</sequence>
<dbReference type="GO" id="GO:0003677">
    <property type="term" value="F:DNA binding"/>
    <property type="evidence" value="ECO:0007669"/>
    <property type="project" value="InterPro"/>
</dbReference>